<feature type="region of interest" description="Disordered" evidence="1">
    <location>
        <begin position="253"/>
        <end position="274"/>
    </location>
</feature>
<organism evidence="3 4">
    <name type="scientific">Macrostomum lignano</name>
    <dbReference type="NCBI Taxonomy" id="282301"/>
    <lineage>
        <taxon>Eukaryota</taxon>
        <taxon>Metazoa</taxon>
        <taxon>Spiralia</taxon>
        <taxon>Lophotrochozoa</taxon>
        <taxon>Platyhelminthes</taxon>
        <taxon>Rhabditophora</taxon>
        <taxon>Macrostomorpha</taxon>
        <taxon>Macrostomida</taxon>
        <taxon>Macrostomidae</taxon>
        <taxon>Macrostomum</taxon>
    </lineage>
</organism>
<dbReference type="PROSITE" id="PS00022">
    <property type="entry name" value="EGF_1"/>
    <property type="match status" value="1"/>
</dbReference>
<accession>A0A1I8FMF0</accession>
<dbReference type="InterPro" id="IPR000742">
    <property type="entry name" value="EGF"/>
</dbReference>
<feature type="domain" description="EGF-like" evidence="2">
    <location>
        <begin position="150"/>
        <end position="161"/>
    </location>
</feature>
<evidence type="ECO:0000259" key="2">
    <source>
        <dbReference type="PROSITE" id="PS00022"/>
    </source>
</evidence>
<protein>
    <submittedName>
        <fullName evidence="4">EGF-like domain-containing protein</fullName>
    </submittedName>
</protein>
<feature type="region of interest" description="Disordered" evidence="1">
    <location>
        <begin position="532"/>
        <end position="553"/>
    </location>
</feature>
<evidence type="ECO:0000313" key="4">
    <source>
        <dbReference type="WBParaSite" id="maker-unitig_40828-snap-gene-0.2-mRNA-1"/>
    </source>
</evidence>
<sequence>TWNPYLEELAQQAANRCVVVAPAVSELAAPLRECATNKFLMFRVQQDVPSHIIYTAPRSKLYKAKFSTESRILACSVVCKNCGSAIDIGPPRQCPSASAIALSAMRVATAPQKPSLSAGRLQPAVRCAAARHALPERGVESDNSQLQRACRCPANFTGPRCSWAVTAYSNGVLLRLRSSFDFCTGSSCARVPLGYGGSSAMFWPTLRTLLASAINTFCRADPAPELYYVDYSIKTADSGDLEVAVYAEPPDRKTVYAPPLPPGSGRKKRAGSSLSASASDRLHQTLETLQSARVYPASSASALCDRLQNSASNGFISAGGWVGGLTAAALLSRLDDMMMLVLMLKPVKMMIVLMLMMMDDFDLCNALQPGDIGGNRAVSRGGDAVTGQGFSCMRPTGKCCSRYSRTAESRALAASDDKFFSEEGHKAPQMMRVLGEPENRQMATGAAVPAAQRYSGIGRTFASGVFNFCCCSCCLPQAPLILSCAVSPDSGRRRPAGEAAGRRCSAGAAPGLREFSLVSGDLGRWRDEAALQAGEQHEQVVSREPGRPSSKEE</sequence>
<reference evidence="4" key="1">
    <citation type="submission" date="2016-11" db="UniProtKB">
        <authorList>
            <consortium name="WormBaseParasite"/>
        </authorList>
    </citation>
    <scope>IDENTIFICATION</scope>
</reference>
<keyword evidence="3" id="KW-1185">Reference proteome</keyword>
<dbReference type="WBParaSite" id="maker-unitig_40828-snap-gene-0.2-mRNA-1">
    <property type="protein sequence ID" value="maker-unitig_40828-snap-gene-0.2-mRNA-1"/>
    <property type="gene ID" value="maker-unitig_40828-snap-gene-0.2"/>
</dbReference>
<evidence type="ECO:0000256" key="1">
    <source>
        <dbReference type="SAM" id="MobiDB-lite"/>
    </source>
</evidence>
<evidence type="ECO:0000313" key="3">
    <source>
        <dbReference type="Proteomes" id="UP000095280"/>
    </source>
</evidence>
<name>A0A1I8FMF0_9PLAT</name>
<dbReference type="Proteomes" id="UP000095280">
    <property type="component" value="Unplaced"/>
</dbReference>
<proteinExistence type="predicted"/>
<dbReference type="AlphaFoldDB" id="A0A1I8FMF0"/>